<dbReference type="RefSeq" id="WP_354417137.1">
    <property type="nucleotide sequence ID" value="NZ_JBEPLM010000013.1"/>
</dbReference>
<evidence type="ECO:0000313" key="2">
    <source>
        <dbReference type="EMBL" id="MET3596189.1"/>
    </source>
</evidence>
<evidence type="ECO:0000259" key="1">
    <source>
        <dbReference type="Pfam" id="PF20248"/>
    </source>
</evidence>
<dbReference type="Pfam" id="PF20248">
    <property type="entry name" value="DUF6603"/>
    <property type="match status" value="1"/>
</dbReference>
<protein>
    <recommendedName>
        <fullName evidence="1">DUF6603 domain-containing protein</fullName>
    </recommendedName>
</protein>
<gene>
    <name evidence="2" type="ORF">ABID26_005606</name>
</gene>
<reference evidence="2 3" key="1">
    <citation type="submission" date="2024-06" db="EMBL/GenBank/DDBJ databases">
        <title>Genomic Encyclopedia of Type Strains, Phase IV (KMG-IV): sequencing the most valuable type-strain genomes for metagenomic binning, comparative biology and taxonomic classification.</title>
        <authorList>
            <person name="Goeker M."/>
        </authorList>
    </citation>
    <scope>NUCLEOTIDE SEQUENCE [LARGE SCALE GENOMIC DNA]</scope>
    <source>
        <strain evidence="2 3">DSM 29846</strain>
    </source>
</reference>
<accession>A0ABV2I088</accession>
<sequence length="1415" mass="144842">MGITFDQLVGLLTPDAAQTIAVAGSALGTAPVTSLFQSCLTGGTLTLSDAVMTSDATAQTVTVSGTVATGTFLNAATATVTDGVFALDEDGSVSVTLPIAVTDAAWGLPSAFPTLDGLIFDSIAWAGPIFTLTVPADPTLPADFRPTLGLGDDLPAVAGAIVPGLILSSGVAMPGSGVLGTIATLLGLSSGSFCGPLDLLLLPYGSADTPAPFPQGELTTTTDAQPITVSGYDLTFSLSFASVFVEVGDEKSPLSEIGVYCLGAVVLGAQFTPSGTGIQAFQITTAVISGNSTSLVFRATGLPTQTCNADDLSGILAGTSVTSTLSPGSGFDVTDGLTIEDVVLILDISQPIPAFSSISVTVSLGSGQSWTAFGMLTFESIEIEVGVTDMGDGFTPDGEASCTAYLTDNPDIALSAFVTFPDLRFGVALEITETTQSLDLTSTVTGLIGDHSTSTEDGGSGLTSFTALAFEMTGNVTRNQYAFAADIKESWTLVGSLVLEQISLSLAYDGSSGTVTGGIAAVLSLPKMEVLVSANYDPSGWTFAGSGLSNPDQPLTLSDLLDYVLGLFDLPPLTGLPEVDIDEVSVEYRFPAGALSVTATVSFPSATVNLAALPLVGDLVGPDFQLSLQSVTFTADTAPQTGTTPATSNCSLSLVVGLGTSETQIITIPLSGTQQQPAGTALLVGEATGGTAPPNGTWIDVERSFGSVLVQKIGFGLGSQGLSVQMDASLTLSGLDIAVQGLGVAIPLATPIEPTFVIDGLAVSYASPAVTISGSLLKTDTDDVDTFAGSLIVKAESLSLSAFGSYTASSPPSMFAYLVLNEPLGGPPIFFVTGLAAGFGVNTRLVPPPITGVATFPLVAGAASTSEFGPQPSLATVAQKMSTAIVASTGEYWIAAGVAFTSYELVQSFALVTVEFGTEFQVALLGESTLAVPQDSKPYVFAQMVLEALYTPSQGVFSVAAQLNSASYVLDPNCHLTGGFAFYIWFDPSPYAGDFVITLGGYNPSFKKPDHYPTVPRLGINWQVTTALSIQGGEYMALTPAMIMVGGYLNAVWHSDSIKAWFSLYADFLIQWAPLAYQIDAGVDFGVQATINLDITTVTINISVGADLMIVGPPFSGYADIHLSVLSFRITFGETPPPPSLDWSQFKTQFLPSASAQQSPIAADAADTAPVVTLAIQSGLLIDLTNATDGNGNAFPVDYVVDPHLLRFGLKTMIPIDTLTYNGTAVTGDWNTDIAIGPLGLTSFDNALDVVVEYEEADYTAASLDTSGTGGAAAALWGPASNGQTLNGDALVADSLQAVGIVPSLVPPGTVQAIEIATLLDTVEATYGLDWSADNAPTSDPFKGEDSLTALADTIADPGVVAARMAIVSGLLFADVEIASPIDVSPLTASATLGYITPIALSLLGAAAPAAQPAV</sequence>
<proteinExistence type="predicted"/>
<comment type="caution">
    <text evidence="2">The sequence shown here is derived from an EMBL/GenBank/DDBJ whole genome shotgun (WGS) entry which is preliminary data.</text>
</comment>
<dbReference type="Proteomes" id="UP001549036">
    <property type="component" value="Unassembled WGS sequence"/>
</dbReference>
<name>A0ABV2I088_9HYPH</name>
<evidence type="ECO:0000313" key="3">
    <source>
        <dbReference type="Proteomes" id="UP001549036"/>
    </source>
</evidence>
<feature type="domain" description="DUF6603" evidence="1">
    <location>
        <begin position="702"/>
        <end position="1160"/>
    </location>
</feature>
<organism evidence="2 3">
    <name type="scientific">Mesorhizobium shonense</name>
    <dbReference type="NCBI Taxonomy" id="1209948"/>
    <lineage>
        <taxon>Bacteria</taxon>
        <taxon>Pseudomonadati</taxon>
        <taxon>Pseudomonadota</taxon>
        <taxon>Alphaproteobacteria</taxon>
        <taxon>Hyphomicrobiales</taxon>
        <taxon>Phyllobacteriaceae</taxon>
        <taxon>Mesorhizobium</taxon>
    </lineage>
</organism>
<dbReference type="EMBL" id="JBEPLM010000013">
    <property type="protein sequence ID" value="MET3596189.1"/>
    <property type="molecule type" value="Genomic_DNA"/>
</dbReference>
<keyword evidence="3" id="KW-1185">Reference proteome</keyword>
<dbReference type="InterPro" id="IPR046538">
    <property type="entry name" value="DUF6603"/>
</dbReference>